<evidence type="ECO:0000313" key="4">
    <source>
        <dbReference type="Proteomes" id="UP000076858"/>
    </source>
</evidence>
<dbReference type="InterPro" id="IPR053134">
    <property type="entry name" value="RNA-dir_DNA_polymerase"/>
</dbReference>
<dbReference type="GO" id="GO:0008270">
    <property type="term" value="F:zinc ion binding"/>
    <property type="evidence" value="ECO:0007669"/>
    <property type="project" value="UniProtKB-KW"/>
</dbReference>
<dbReference type="SUPFAM" id="SSF56672">
    <property type="entry name" value="DNA/RNA polymerases"/>
    <property type="match status" value="1"/>
</dbReference>
<organism evidence="3 4">
    <name type="scientific">Daphnia magna</name>
    <dbReference type="NCBI Taxonomy" id="35525"/>
    <lineage>
        <taxon>Eukaryota</taxon>
        <taxon>Metazoa</taxon>
        <taxon>Ecdysozoa</taxon>
        <taxon>Arthropoda</taxon>
        <taxon>Crustacea</taxon>
        <taxon>Branchiopoda</taxon>
        <taxon>Diplostraca</taxon>
        <taxon>Cladocera</taxon>
        <taxon>Anomopoda</taxon>
        <taxon>Daphniidae</taxon>
        <taxon>Daphnia</taxon>
    </lineage>
</organism>
<dbReference type="Proteomes" id="UP000076858">
    <property type="component" value="Unassembled WGS sequence"/>
</dbReference>
<protein>
    <recommendedName>
        <fullName evidence="2">CCHC-type domain-containing protein</fullName>
    </recommendedName>
</protein>
<evidence type="ECO:0000259" key="2">
    <source>
        <dbReference type="PROSITE" id="PS50158"/>
    </source>
</evidence>
<dbReference type="GO" id="GO:0003676">
    <property type="term" value="F:nucleic acid binding"/>
    <property type="evidence" value="ECO:0007669"/>
    <property type="project" value="InterPro"/>
</dbReference>
<dbReference type="AlphaFoldDB" id="A0A162D5U8"/>
<keyword evidence="1" id="KW-0863">Zinc-finger</keyword>
<dbReference type="PROSITE" id="PS50158">
    <property type="entry name" value="ZF_CCHC"/>
    <property type="match status" value="1"/>
</dbReference>
<dbReference type="GO" id="GO:0071897">
    <property type="term" value="P:DNA biosynthetic process"/>
    <property type="evidence" value="ECO:0007669"/>
    <property type="project" value="UniProtKB-ARBA"/>
</dbReference>
<keyword evidence="4" id="KW-1185">Reference proteome</keyword>
<feature type="domain" description="CCHC-type" evidence="2">
    <location>
        <begin position="273"/>
        <end position="286"/>
    </location>
</feature>
<sequence length="515" mass="58950">MVRTAFCRCHMAKKIRKKIPTLIAVCFLLSSNSTLVPLGNEGEGKIFVLEVHAFKVHCYLIDQITMEGEQNNQENLVAPQIELVLAGQRDGEREPAIFYEVAGVDVVHWISMCLEDVPIEWFMSLVPQPQTYNELKAALLTAFYDRNYEYDLESKLRKSFPNPDSRNKLKLFSHLANNSDWSSKIHPPTPCMYVTQEKLQKAITGVERKVKQVENKMDVKFKNVQSKIDGCTTSVIQATSDRFKNDAKENTRRENSFNNQSPFKRTHEGKPICNRCNLPGHIARNCLLLIRDPDTVVSSTSSKLLNVPLQRWIGPDILLADGQRTRPLGRRGDIDNVTVFVSAIVFQINGYDLLLGNNTLCQHKFIKINNEEEQVSFILGNIDCTDNHQKSTLNYVFSKDAHTIPAYSLVAITVQRTKDIERSVQDRIDIVHHKPVHQVPYPSAWKQHDHIEPQVKRIEDTGIIKRPQSLFAAPDVLVRKPDGTRRFCIHCHRLNAITIKDIYPIPRIEDTLRRL</sequence>
<comment type="caution">
    <text evidence="3">The sequence shown here is derived from an EMBL/GenBank/DDBJ whole genome shotgun (WGS) entry which is preliminary data.</text>
</comment>
<dbReference type="InterPro" id="IPR043502">
    <property type="entry name" value="DNA/RNA_pol_sf"/>
</dbReference>
<accession>A0A162D5U8</accession>
<dbReference type="PANTHER" id="PTHR24559">
    <property type="entry name" value="TRANSPOSON TY3-I GAG-POL POLYPROTEIN"/>
    <property type="match status" value="1"/>
</dbReference>
<reference evidence="3 4" key="1">
    <citation type="submission" date="2016-03" db="EMBL/GenBank/DDBJ databases">
        <title>EvidentialGene: Evidence-directed Construction of Genes on Genomes.</title>
        <authorList>
            <person name="Gilbert D.G."/>
            <person name="Choi J.-H."/>
            <person name="Mockaitis K."/>
            <person name="Colbourne J."/>
            <person name="Pfrender M."/>
        </authorList>
    </citation>
    <scope>NUCLEOTIDE SEQUENCE [LARGE SCALE GENOMIC DNA]</scope>
    <source>
        <strain evidence="3 4">Xinb3</strain>
        <tissue evidence="3">Complete organism</tissue>
    </source>
</reference>
<dbReference type="Gene3D" id="3.10.10.10">
    <property type="entry name" value="HIV Type 1 Reverse Transcriptase, subunit A, domain 1"/>
    <property type="match status" value="1"/>
</dbReference>
<dbReference type="PANTHER" id="PTHR24559:SF444">
    <property type="entry name" value="REVERSE TRANSCRIPTASE DOMAIN-CONTAINING PROTEIN"/>
    <property type="match status" value="1"/>
</dbReference>
<dbReference type="InterPro" id="IPR043128">
    <property type="entry name" value="Rev_trsase/Diguanyl_cyclase"/>
</dbReference>
<dbReference type="InterPro" id="IPR001878">
    <property type="entry name" value="Znf_CCHC"/>
</dbReference>
<evidence type="ECO:0000256" key="1">
    <source>
        <dbReference type="PROSITE-ProRule" id="PRU00047"/>
    </source>
</evidence>
<name>A0A162D5U8_9CRUS</name>
<proteinExistence type="predicted"/>
<gene>
    <name evidence="3" type="ORF">APZ42_028897</name>
</gene>
<dbReference type="Gene3D" id="3.30.70.270">
    <property type="match status" value="1"/>
</dbReference>
<keyword evidence="1" id="KW-0862">Zinc</keyword>
<dbReference type="EMBL" id="LRGB01002485">
    <property type="protein sequence ID" value="KZS07354.1"/>
    <property type="molecule type" value="Genomic_DNA"/>
</dbReference>
<keyword evidence="1" id="KW-0479">Metal-binding</keyword>
<evidence type="ECO:0000313" key="3">
    <source>
        <dbReference type="EMBL" id="KZS07354.1"/>
    </source>
</evidence>